<proteinExistence type="predicted"/>
<dbReference type="AlphaFoldDB" id="A0ABD1YFL1"/>
<name>A0ABD1YFL1_9MARC</name>
<dbReference type="EMBL" id="JBHFFA010000005">
    <property type="protein sequence ID" value="KAL2624302.1"/>
    <property type="molecule type" value="Genomic_DNA"/>
</dbReference>
<feature type="region of interest" description="Disordered" evidence="1">
    <location>
        <begin position="108"/>
        <end position="135"/>
    </location>
</feature>
<evidence type="ECO:0000313" key="2">
    <source>
        <dbReference type="EMBL" id="KAL2624302.1"/>
    </source>
</evidence>
<reference evidence="2 3" key="1">
    <citation type="submission" date="2024-09" db="EMBL/GenBank/DDBJ databases">
        <title>Chromosome-scale assembly of Riccia fluitans.</title>
        <authorList>
            <person name="Paukszto L."/>
            <person name="Sawicki J."/>
            <person name="Karawczyk K."/>
            <person name="Piernik-Szablinska J."/>
            <person name="Szczecinska M."/>
            <person name="Mazdziarz M."/>
        </authorList>
    </citation>
    <scope>NUCLEOTIDE SEQUENCE [LARGE SCALE GENOMIC DNA]</scope>
    <source>
        <strain evidence="2">Rf_01</strain>
        <tissue evidence="2">Aerial parts of the thallus</tissue>
    </source>
</reference>
<comment type="caution">
    <text evidence="2">The sequence shown here is derived from an EMBL/GenBank/DDBJ whole genome shotgun (WGS) entry which is preliminary data.</text>
</comment>
<evidence type="ECO:0000313" key="3">
    <source>
        <dbReference type="Proteomes" id="UP001605036"/>
    </source>
</evidence>
<sequence>MSAPMESERQQAERLFQDMSVPNAPPFQYRIQRSLRQRTAAMATLLNSGLVAIFPSNPPLLDKYKEWTHEHWEKRMRLSVLHSRFLGRSIFLTVFDNKDHRDKALARLPPTINNSTSKTLPWNPQCEREGDSLTT</sequence>
<evidence type="ECO:0000256" key="1">
    <source>
        <dbReference type="SAM" id="MobiDB-lite"/>
    </source>
</evidence>
<keyword evidence="3" id="KW-1185">Reference proteome</keyword>
<accession>A0ABD1YFL1</accession>
<dbReference type="Proteomes" id="UP001605036">
    <property type="component" value="Unassembled WGS sequence"/>
</dbReference>
<protein>
    <submittedName>
        <fullName evidence="2">Uncharacterized protein</fullName>
    </submittedName>
</protein>
<feature type="compositionally biased region" description="Polar residues" evidence="1">
    <location>
        <begin position="111"/>
        <end position="122"/>
    </location>
</feature>
<gene>
    <name evidence="2" type="ORF">R1flu_008547</name>
</gene>
<organism evidence="2 3">
    <name type="scientific">Riccia fluitans</name>
    <dbReference type="NCBI Taxonomy" id="41844"/>
    <lineage>
        <taxon>Eukaryota</taxon>
        <taxon>Viridiplantae</taxon>
        <taxon>Streptophyta</taxon>
        <taxon>Embryophyta</taxon>
        <taxon>Marchantiophyta</taxon>
        <taxon>Marchantiopsida</taxon>
        <taxon>Marchantiidae</taxon>
        <taxon>Marchantiales</taxon>
        <taxon>Ricciaceae</taxon>
        <taxon>Riccia</taxon>
    </lineage>
</organism>
<feature type="compositionally biased region" description="Basic and acidic residues" evidence="1">
    <location>
        <begin position="126"/>
        <end position="135"/>
    </location>
</feature>